<evidence type="ECO:0000256" key="3">
    <source>
        <dbReference type="ARBA" id="ARBA00022771"/>
    </source>
</evidence>
<feature type="domain" description="C2H2-type" evidence="7">
    <location>
        <begin position="357"/>
        <end position="385"/>
    </location>
</feature>
<feature type="domain" description="C2H2-type" evidence="7">
    <location>
        <begin position="222"/>
        <end position="250"/>
    </location>
</feature>
<sequence length="468" mass="51808">MYSAESVAVAFQNRIVAVVWFENGACVECYLVVTEHPLSVCASKFNIISVADIVITELWLNSDSTSMHPSIKCSPRSSTDDEYETYEDFDLHEADDHDDPLRFLVPVKQELWSPADSRDSALDVKPNVRLLEANLAAAGKPGQPSEDAEVTTSEVRVHCSKLGIDLNNAVQTTRAGTEEEDDVDVDASDGDSSQKAKLHLCEDCGVLLSTAVTRLRHRCSKFKCGDCDWRGPSQALLQAHQREQHDAGRPHSCPECKARFTEASSLRQHSRMHAKGTTTCACPLCGANFNTVHNLSRHLPQCRLRSGSGPSGRSSLSPGHGLQDTKPFLCKLCLATFWHQSQVQRHVRAVHTLRKPFKCRVCVSSFASQRILNNHVKQVHSMPRPYTCSVCFMRYGEREELMQHLQVHLVSSPSGRKVGVDKMSALAVKKEVGEDDRERRMTRSVSRSSTASGGSALDNIKTYASDSD</sequence>
<dbReference type="AlphaFoldDB" id="A0A6P8ZUT7"/>
<evidence type="ECO:0000256" key="1">
    <source>
        <dbReference type="ARBA" id="ARBA00022723"/>
    </source>
</evidence>
<proteinExistence type="predicted"/>
<evidence type="ECO:0000256" key="5">
    <source>
        <dbReference type="PROSITE-ProRule" id="PRU00042"/>
    </source>
</evidence>
<evidence type="ECO:0000313" key="9">
    <source>
        <dbReference type="RefSeq" id="XP_034249076.1"/>
    </source>
</evidence>
<keyword evidence="8" id="KW-1185">Reference proteome</keyword>
<keyword evidence="3 5" id="KW-0863">Zinc-finger</keyword>
<evidence type="ECO:0000313" key="10">
    <source>
        <dbReference type="RefSeq" id="XP_034249077.1"/>
    </source>
</evidence>
<evidence type="ECO:0000313" key="8">
    <source>
        <dbReference type="Proteomes" id="UP000515158"/>
    </source>
</evidence>
<feature type="domain" description="C2H2-type" evidence="7">
    <location>
        <begin position="328"/>
        <end position="356"/>
    </location>
</feature>
<feature type="domain" description="C2H2-type" evidence="7">
    <location>
        <begin position="386"/>
        <end position="413"/>
    </location>
</feature>
<dbReference type="KEGG" id="tpal:117649965"/>
<dbReference type="InterPro" id="IPR013087">
    <property type="entry name" value="Znf_C2H2_type"/>
</dbReference>
<dbReference type="Gene3D" id="3.30.160.60">
    <property type="entry name" value="Classic Zinc Finger"/>
    <property type="match status" value="3"/>
</dbReference>
<evidence type="ECO:0000256" key="4">
    <source>
        <dbReference type="ARBA" id="ARBA00022833"/>
    </source>
</evidence>
<name>A0A6P8ZUT7_THRPL</name>
<dbReference type="SMART" id="SM00355">
    <property type="entry name" value="ZnF_C2H2"/>
    <property type="match status" value="6"/>
</dbReference>
<dbReference type="PROSITE" id="PS50157">
    <property type="entry name" value="ZINC_FINGER_C2H2_2"/>
    <property type="match status" value="6"/>
</dbReference>
<evidence type="ECO:0000259" key="7">
    <source>
        <dbReference type="PROSITE" id="PS50157"/>
    </source>
</evidence>
<dbReference type="RefSeq" id="XP_034249077.1">
    <property type="nucleotide sequence ID" value="XM_034393186.1"/>
</dbReference>
<gene>
    <name evidence="9 10" type="primary">LOC117649965</name>
</gene>
<dbReference type="PANTHER" id="PTHR24379">
    <property type="entry name" value="KRAB AND ZINC FINGER DOMAIN-CONTAINING"/>
    <property type="match status" value="1"/>
</dbReference>
<dbReference type="SUPFAM" id="SSF57667">
    <property type="entry name" value="beta-beta-alpha zinc fingers"/>
    <property type="match status" value="3"/>
</dbReference>
<dbReference type="FunFam" id="3.30.160.60:FF:000110">
    <property type="entry name" value="Zinc finger protein-like"/>
    <property type="match status" value="1"/>
</dbReference>
<dbReference type="GeneID" id="117649965"/>
<organism evidence="10">
    <name type="scientific">Thrips palmi</name>
    <name type="common">Melon thrips</name>
    <dbReference type="NCBI Taxonomy" id="161013"/>
    <lineage>
        <taxon>Eukaryota</taxon>
        <taxon>Metazoa</taxon>
        <taxon>Ecdysozoa</taxon>
        <taxon>Arthropoda</taxon>
        <taxon>Hexapoda</taxon>
        <taxon>Insecta</taxon>
        <taxon>Pterygota</taxon>
        <taxon>Neoptera</taxon>
        <taxon>Paraneoptera</taxon>
        <taxon>Thysanoptera</taxon>
        <taxon>Terebrantia</taxon>
        <taxon>Thripoidea</taxon>
        <taxon>Thripidae</taxon>
        <taxon>Thrips</taxon>
    </lineage>
</organism>
<protein>
    <submittedName>
        <fullName evidence="9 10">Zinc finger protein Xfin-like isoform X1</fullName>
    </submittedName>
</protein>
<dbReference type="PROSITE" id="PS00028">
    <property type="entry name" value="ZINC_FINGER_C2H2_1"/>
    <property type="match status" value="4"/>
</dbReference>
<accession>A0A6P8ZUT7</accession>
<dbReference type="GO" id="GO:0008270">
    <property type="term" value="F:zinc ion binding"/>
    <property type="evidence" value="ECO:0007669"/>
    <property type="project" value="UniProtKB-KW"/>
</dbReference>
<feature type="region of interest" description="Disordered" evidence="6">
    <location>
        <begin position="430"/>
        <end position="468"/>
    </location>
</feature>
<dbReference type="InterPro" id="IPR036236">
    <property type="entry name" value="Znf_C2H2_sf"/>
</dbReference>
<feature type="compositionally biased region" description="Basic and acidic residues" evidence="6">
    <location>
        <begin position="430"/>
        <end position="441"/>
    </location>
</feature>
<dbReference type="PANTHER" id="PTHR24379:SF121">
    <property type="entry name" value="C2H2-TYPE DOMAIN-CONTAINING PROTEIN"/>
    <property type="match status" value="1"/>
</dbReference>
<dbReference type="RefSeq" id="XP_034249076.1">
    <property type="nucleotide sequence ID" value="XM_034393185.1"/>
</dbReference>
<dbReference type="OrthoDB" id="6105938at2759"/>
<reference evidence="9 10" key="1">
    <citation type="submission" date="2025-04" db="UniProtKB">
        <authorList>
            <consortium name="RefSeq"/>
        </authorList>
    </citation>
    <scope>IDENTIFICATION</scope>
    <source>
        <tissue evidence="9 10">Total insect</tissue>
    </source>
</reference>
<keyword evidence="1" id="KW-0479">Metal-binding</keyword>
<evidence type="ECO:0000256" key="6">
    <source>
        <dbReference type="SAM" id="MobiDB-lite"/>
    </source>
</evidence>
<dbReference type="Pfam" id="PF00096">
    <property type="entry name" value="zf-C2H2"/>
    <property type="match status" value="2"/>
</dbReference>
<keyword evidence="4" id="KW-0862">Zinc</keyword>
<feature type="domain" description="C2H2-type" evidence="7">
    <location>
        <begin position="280"/>
        <end position="310"/>
    </location>
</feature>
<keyword evidence="2" id="KW-0677">Repeat</keyword>
<feature type="domain" description="C2H2-type" evidence="7">
    <location>
        <begin position="251"/>
        <end position="278"/>
    </location>
</feature>
<dbReference type="Proteomes" id="UP000515158">
    <property type="component" value="Unplaced"/>
</dbReference>
<feature type="compositionally biased region" description="Low complexity" evidence="6">
    <location>
        <begin position="443"/>
        <end position="456"/>
    </location>
</feature>
<evidence type="ECO:0000256" key="2">
    <source>
        <dbReference type="ARBA" id="ARBA00022737"/>
    </source>
</evidence>